<evidence type="ECO:0008006" key="4">
    <source>
        <dbReference type="Google" id="ProtNLM"/>
    </source>
</evidence>
<proteinExistence type="predicted"/>
<dbReference type="AlphaFoldDB" id="S9TIY7"/>
<dbReference type="Proteomes" id="UP000015350">
    <property type="component" value="Unassembled WGS sequence"/>
</dbReference>
<accession>S9TIY7</accession>
<dbReference type="EMBL" id="AQPH01000020">
    <property type="protein sequence ID" value="EPY02176.1"/>
    <property type="molecule type" value="Genomic_DNA"/>
</dbReference>
<comment type="caution">
    <text evidence="2">The sequence shown here is derived from an EMBL/GenBank/DDBJ whole genome shotgun (WGS) entry which is preliminary data.</text>
</comment>
<reference evidence="2 3" key="1">
    <citation type="submission" date="2013-04" db="EMBL/GenBank/DDBJ databases">
        <authorList>
            <person name="Kuznetsov B."/>
            <person name="Ivanovsky R."/>
        </authorList>
    </citation>
    <scope>NUCLEOTIDE SEQUENCE [LARGE SCALE GENOMIC DNA]</scope>
    <source>
        <strain evidence="2 3">MGU-K5</strain>
    </source>
</reference>
<dbReference type="PROSITE" id="PS51257">
    <property type="entry name" value="PROKAR_LIPOPROTEIN"/>
    <property type="match status" value="1"/>
</dbReference>
<dbReference type="RefSeq" id="WP_021131821.1">
    <property type="nucleotide sequence ID" value="NZ_AQPH01000020.1"/>
</dbReference>
<protein>
    <recommendedName>
        <fullName evidence="4">Lipoprotein</fullName>
    </recommendedName>
</protein>
<name>S9TIY7_MAGFU</name>
<organism evidence="2 3">
    <name type="scientific">Magnetospirillum fulvum MGU-K5</name>
    <dbReference type="NCBI Taxonomy" id="1316936"/>
    <lineage>
        <taxon>Bacteria</taxon>
        <taxon>Pseudomonadati</taxon>
        <taxon>Pseudomonadota</taxon>
        <taxon>Alphaproteobacteria</taxon>
        <taxon>Rhodospirillales</taxon>
        <taxon>Rhodospirillaceae</taxon>
        <taxon>Magnetospirillum</taxon>
    </lineage>
</organism>
<evidence type="ECO:0000313" key="3">
    <source>
        <dbReference type="Proteomes" id="UP000015350"/>
    </source>
</evidence>
<evidence type="ECO:0000256" key="1">
    <source>
        <dbReference type="SAM" id="SignalP"/>
    </source>
</evidence>
<keyword evidence="1" id="KW-0732">Signal</keyword>
<evidence type="ECO:0000313" key="2">
    <source>
        <dbReference type="EMBL" id="EPY02176.1"/>
    </source>
</evidence>
<gene>
    <name evidence="2" type="ORF">K678_07353</name>
</gene>
<sequence length="138" mass="15936">MRDTSFRLLASAAMLVTVAACETNNVQEFKQHGPAYTLSSKMKYDRIGECLWQTRSRDMSFPGTMFRNENVRSQVFRISYVKNISLTSELLFVIETSPSPQNPDNSLVTVYTMHSLFGMQWPQSWVQEDIDRCETYSN</sequence>
<feature type="chain" id="PRO_5004570290" description="Lipoprotein" evidence="1">
    <location>
        <begin position="20"/>
        <end position="138"/>
    </location>
</feature>
<feature type="signal peptide" evidence="1">
    <location>
        <begin position="1"/>
        <end position="19"/>
    </location>
</feature>